<protein>
    <recommendedName>
        <fullName evidence="2 5">Autophagy-related protein 11</fullName>
    </recommendedName>
</protein>
<evidence type="ECO:0000313" key="9">
    <source>
        <dbReference type="EMBL" id="GME68419.1"/>
    </source>
</evidence>
<keyword evidence="10" id="KW-1185">Reference proteome</keyword>
<evidence type="ECO:0000256" key="6">
    <source>
        <dbReference type="SAM" id="Coils"/>
    </source>
</evidence>
<dbReference type="Proteomes" id="UP001165120">
    <property type="component" value="Unassembled WGS sequence"/>
</dbReference>
<feature type="domain" description="Autophagy-related protein 11 C-terminal" evidence="8">
    <location>
        <begin position="1617"/>
        <end position="1825"/>
    </location>
</feature>
<feature type="compositionally biased region" description="Low complexity" evidence="7">
    <location>
        <begin position="1679"/>
        <end position="1716"/>
    </location>
</feature>
<keyword evidence="5" id="KW-0926">Vacuole</keyword>
<evidence type="ECO:0000256" key="2">
    <source>
        <dbReference type="ARBA" id="ARBA00013804"/>
    </source>
</evidence>
<comment type="subcellular location">
    <subcellularLocation>
        <location evidence="5">Preautophagosomal structure membrane</location>
        <topology evidence="5">Peripheral membrane protein</topology>
    </subcellularLocation>
    <subcellularLocation>
        <location evidence="5">Vacuole membrane</location>
        <topology evidence="5">Peripheral membrane protein</topology>
    </subcellularLocation>
    <text evidence="5">During pexophagy, accumulates in the vacuolar membrane region, where the peroxisomes contact the vacuole.</text>
</comment>
<gene>
    <name evidence="9" type="ORF">Cboi02_000164700</name>
</gene>
<feature type="coiled-coil region" evidence="6">
    <location>
        <begin position="1075"/>
        <end position="1102"/>
    </location>
</feature>
<feature type="compositionally biased region" description="Low complexity" evidence="7">
    <location>
        <begin position="477"/>
        <end position="491"/>
    </location>
</feature>
<evidence type="ECO:0000256" key="3">
    <source>
        <dbReference type="ARBA" id="ARBA00023006"/>
    </source>
</evidence>
<feature type="coiled-coil region" evidence="6">
    <location>
        <begin position="1623"/>
        <end position="1650"/>
    </location>
</feature>
<feature type="compositionally biased region" description="Low complexity" evidence="7">
    <location>
        <begin position="778"/>
        <end position="793"/>
    </location>
</feature>
<feature type="compositionally biased region" description="Polar residues" evidence="7">
    <location>
        <begin position="1121"/>
        <end position="1135"/>
    </location>
</feature>
<feature type="region of interest" description="Disordered" evidence="7">
    <location>
        <begin position="1506"/>
        <end position="1538"/>
    </location>
</feature>
<feature type="compositionally biased region" description="Polar residues" evidence="7">
    <location>
        <begin position="1516"/>
        <end position="1538"/>
    </location>
</feature>
<dbReference type="EMBL" id="BSXN01000411">
    <property type="protein sequence ID" value="GME68419.1"/>
    <property type="molecule type" value="Genomic_DNA"/>
</dbReference>
<evidence type="ECO:0000256" key="5">
    <source>
        <dbReference type="RuleBase" id="RU367075"/>
    </source>
</evidence>
<reference evidence="9" key="1">
    <citation type="submission" date="2023-04" db="EMBL/GenBank/DDBJ databases">
        <title>Candida boidinii NBRC 10035.</title>
        <authorList>
            <person name="Ichikawa N."/>
            <person name="Sato H."/>
            <person name="Tonouchi N."/>
        </authorList>
    </citation>
    <scope>NUCLEOTIDE SEQUENCE</scope>
    <source>
        <strain evidence="9">NBRC 10035</strain>
    </source>
</reference>
<comment type="subunit">
    <text evidence="5">Homodimer.</text>
</comment>
<feature type="region of interest" description="Disordered" evidence="7">
    <location>
        <begin position="1121"/>
        <end position="1140"/>
    </location>
</feature>
<dbReference type="GO" id="GO:0034045">
    <property type="term" value="C:phagophore assembly site membrane"/>
    <property type="evidence" value="ECO:0007669"/>
    <property type="project" value="UniProtKB-SubCell"/>
</dbReference>
<keyword evidence="5" id="KW-0472">Membrane</keyword>
<keyword evidence="4 6" id="KW-0175">Coiled coil</keyword>
<accession>A0A9W6WFS6</accession>
<dbReference type="GO" id="GO:0000422">
    <property type="term" value="P:autophagy of mitochondrion"/>
    <property type="evidence" value="ECO:0007669"/>
    <property type="project" value="TreeGrafter"/>
</dbReference>
<evidence type="ECO:0000313" key="10">
    <source>
        <dbReference type="Proteomes" id="UP001165120"/>
    </source>
</evidence>
<dbReference type="GO" id="GO:0019901">
    <property type="term" value="F:protein kinase binding"/>
    <property type="evidence" value="ECO:0007669"/>
    <property type="project" value="TreeGrafter"/>
</dbReference>
<dbReference type="PANTHER" id="PTHR13222">
    <property type="entry name" value="RB1-INDUCIBLE COILED-COIL"/>
    <property type="match status" value="1"/>
</dbReference>
<dbReference type="GO" id="GO:0034727">
    <property type="term" value="P:piecemeal microautophagy of the nucleus"/>
    <property type="evidence" value="ECO:0007669"/>
    <property type="project" value="TreeGrafter"/>
</dbReference>
<proteinExistence type="inferred from homology"/>
<sequence length="1832" mass="207913">MSRNNGRTRPLSMISSVSANNNPNYQNRHSIGGVVPSSTTTSTATTTATTRGTTVDQNTPTLQNNNMVRKNSTNQNNNITTTNNVQIENQNNTDYNSQIMNTTLPQTLSIFNSLTGEKISTNSNNFNNLESLKRFISSSFSIDTNNLFLLTPFGIKLKFSMVIRDEIQEIYVFDRKYFNVNNAFNSSNDTNKNPLTLDSDNNNVNQVDPELMTELNRRYLMNMIKPMESPIMIDGMELFVSQLTNLVQNYRSGNIMSIDSQDVDLNMLRSLLNSLKRNPAWASAILSDLKKSVYGEIHYLMNQYNGSSNMNASSFGSLFVGINNNNIPADDLESSVSREIEIILTSFNVMIHYVDLVFDNLKNSFDNSIELLVSLDENSLTGKWNEEYKKISKVRFEYKDSKTKEFKSIKLSDLIDKFELESNSINAIDLKKEINKKLVDLKSKIEIDIISQKNNLSKEFEVYREKYLFPIINNDENSANNSSSSPQPDSNNNRRKNSSPQISNKQTIYEKCLSILKELEKHVKKLIKSCKNLPNFDDLMIPIDNNSTRLSNSSIDKIESLLNYYNSHKNSLVPKITELSNELYKIQISKANSRLELQKNMISNTLILITKIQYNIIQCNSVVKSDILRDLQKLQDYEIHLSIVYDLPLIFGIWIIANINNIKWRMSLKKLISRTNEIFEMLRFVEIDSREKWISNFIKTSSTTKPISILFQEAMAKNNNTITKINKNDFPDNSDSISNTLSVLRLTPESQKRFVHSNLAPTDVNFYSDDDLFPLIENNKINNNRNNSLNSYNARKRMSRSPEPLVNESNSNKNNQNNNTVNANNNSYNSNSNNSHQNHGYDYEKVLVNPLNKFLQNLNAFTNPKYENPSNARRIRERDSPAPRSYGGRTGTTPTDISPNTNNLYLNKAPNMRHSNSTATATTTATATNDTKNLSVFWKDVFDSVTVHDIKNYINLLQEAEIDSHVIKQLRSYLRGFNDINTISNSSGLENDNFNQSITHNENGEMVITGGNISGFGTFDSQDPPFFKLFRQFLKSYEIDGIVISVKRKEEEDKNKRGGSISAGADGISTKKYDNDIRNELIKGYEKRIKKLENLLHRYTAQQLNEQWSRVQPINRTALVNTTDNNSATQDPNNNLRRDSANNEYTVGVEVSASNNTNSTNGLPNTILFANTQFGTDKKFVDLPRNHLTEKIDSLEEENDNLRKEIEKLKQDMAKNDNYDFRMSIENENKSLKKEIEELKKSSNDLKSKMDSYESTVSDKDNEIEGLKKTIEEFKVKNSEIQESNNNYQNLYREANKMKSDLLANMGEKEVEFSKESELNQKEINELKLRIEELKEDEQYLINFNKIISDKLITEDKLLYDLNQIFESLYGKLYQMSHQIFSNMTRCCLMLESIGLLLIRETPSIGNKPGTLTIKRVKGLRNKKRAVKQLSTVAAAAAAANASAGQIDGQVGQPGNDTTFDDEMTIPIDNALMEVVSSDVVAEAEQYLHWINTNVEARHSISSDLGISETTHNKSGKTASITSENGNSSSLDSQKQQSGNNLMNAVAITAAASNSSTGNNVSHIIKSTENLLGSGEDLTANERAAKLIIDKYNEYNIENGYIDFIKFTNIDNTLVVEKVFRRFNDVEQLARKLQKDKTFLKSEVKTLSQQLGHSINIKNFKVGDLVLFLPILNGSSSLTNKNNTYKKNSNTNDADVNNNENSNNNTSDNNGNSSTNMVSSFETTNSTSLILSNKDKKSIQDEVWAVFNVGSPYYYLSNEEFTGDSESNVLEKNPMYIDLYNRDWVLGTIESIESNKVTEEDFKDSTKNPYQLPVDTTWYSVKAKEEGFGRSN</sequence>
<feature type="region of interest" description="Disordered" evidence="7">
    <location>
        <begin position="1"/>
        <end position="78"/>
    </location>
</feature>
<keyword evidence="5" id="KW-0813">Transport</keyword>
<evidence type="ECO:0000256" key="7">
    <source>
        <dbReference type="SAM" id="MobiDB-lite"/>
    </source>
</evidence>
<dbReference type="InterPro" id="IPR019460">
    <property type="entry name" value="Atg11_C"/>
</dbReference>
<feature type="region of interest" description="Disordered" evidence="7">
    <location>
        <begin position="1679"/>
        <end position="1719"/>
    </location>
</feature>
<dbReference type="GO" id="GO:0034517">
    <property type="term" value="P:ribophagy"/>
    <property type="evidence" value="ECO:0007669"/>
    <property type="project" value="TreeGrafter"/>
</dbReference>
<dbReference type="GO" id="GO:0061709">
    <property type="term" value="P:reticulophagy"/>
    <property type="evidence" value="ECO:0007669"/>
    <property type="project" value="TreeGrafter"/>
</dbReference>
<feature type="compositionally biased region" description="Low complexity" evidence="7">
    <location>
        <begin position="37"/>
        <end position="54"/>
    </location>
</feature>
<comment type="function">
    <text evidence="5">Involved in cytoplasm to vacuole transport (Cvt), pexophagy, mitophagy and nucleophagy. Recruits mitochondria for their selective degradation via autophagy (mitophagy) during starvation. Works as scaffold proteins that recruit ATG proteins to the pre-autophagosome (PAS), the site of vesicle/autophagosome formation. Required for the Cvt vesicles completion.</text>
</comment>
<feature type="region of interest" description="Disordered" evidence="7">
    <location>
        <begin position="778"/>
        <end position="839"/>
    </location>
</feature>
<evidence type="ECO:0000256" key="1">
    <source>
        <dbReference type="ARBA" id="ARBA00009729"/>
    </source>
</evidence>
<comment type="similarity">
    <text evidence="1 5">Belongs to the ATG11 family.</text>
</comment>
<feature type="compositionally biased region" description="Polar residues" evidence="7">
    <location>
        <begin position="891"/>
        <end position="901"/>
    </location>
</feature>
<evidence type="ECO:0000256" key="4">
    <source>
        <dbReference type="ARBA" id="ARBA00023054"/>
    </source>
</evidence>
<feature type="region of interest" description="Disordered" evidence="7">
    <location>
        <begin position="477"/>
        <end position="503"/>
    </location>
</feature>
<dbReference type="PANTHER" id="PTHR13222:SF1">
    <property type="entry name" value="RB1-INDUCIBLE COILED-COIL PROTEIN 1"/>
    <property type="match status" value="1"/>
</dbReference>
<feature type="compositionally biased region" description="Low complexity" evidence="7">
    <location>
        <begin position="807"/>
        <end position="835"/>
    </location>
</feature>
<organism evidence="9 10">
    <name type="scientific">Candida boidinii</name>
    <name type="common">Yeast</name>
    <dbReference type="NCBI Taxonomy" id="5477"/>
    <lineage>
        <taxon>Eukaryota</taxon>
        <taxon>Fungi</taxon>
        <taxon>Dikarya</taxon>
        <taxon>Ascomycota</taxon>
        <taxon>Saccharomycotina</taxon>
        <taxon>Pichiomycetes</taxon>
        <taxon>Pichiales</taxon>
        <taxon>Pichiaceae</taxon>
        <taxon>Ogataea</taxon>
        <taxon>Ogataea/Candida clade</taxon>
    </lineage>
</organism>
<dbReference type="Pfam" id="PF10377">
    <property type="entry name" value="ATG11"/>
    <property type="match status" value="1"/>
</dbReference>
<feature type="coiled-coil region" evidence="6">
    <location>
        <begin position="1185"/>
        <end position="1337"/>
    </location>
</feature>
<dbReference type="GO" id="GO:1903599">
    <property type="term" value="P:positive regulation of autophagy of mitochondrion"/>
    <property type="evidence" value="ECO:0007669"/>
    <property type="project" value="UniProtKB-UniRule"/>
</dbReference>
<dbReference type="GO" id="GO:0015031">
    <property type="term" value="P:protein transport"/>
    <property type="evidence" value="ECO:0007669"/>
    <property type="project" value="UniProtKB-KW"/>
</dbReference>
<dbReference type="GO" id="GO:0000045">
    <property type="term" value="P:autophagosome assembly"/>
    <property type="evidence" value="ECO:0007669"/>
    <property type="project" value="UniProtKB-UniRule"/>
</dbReference>
<name>A0A9W6WFS6_CANBO</name>
<feature type="compositionally biased region" description="Polar residues" evidence="7">
    <location>
        <begin position="1"/>
        <end position="29"/>
    </location>
</feature>
<keyword evidence="3 5" id="KW-0072">Autophagy</keyword>
<dbReference type="InterPro" id="IPR040040">
    <property type="entry name" value="ATG11"/>
</dbReference>
<dbReference type="GO" id="GO:0060090">
    <property type="term" value="F:molecular adaptor activity"/>
    <property type="evidence" value="ECO:0007669"/>
    <property type="project" value="TreeGrafter"/>
</dbReference>
<dbReference type="GO" id="GO:1990316">
    <property type="term" value="C:Atg1/ULK1 kinase complex"/>
    <property type="evidence" value="ECO:0007669"/>
    <property type="project" value="TreeGrafter"/>
</dbReference>
<dbReference type="GO" id="GO:0005774">
    <property type="term" value="C:vacuolar membrane"/>
    <property type="evidence" value="ECO:0007669"/>
    <property type="project" value="UniProtKB-SubCell"/>
</dbReference>
<keyword evidence="5" id="KW-0653">Protein transport</keyword>
<feature type="compositionally biased region" description="Polar residues" evidence="7">
    <location>
        <begin position="55"/>
        <end position="70"/>
    </location>
</feature>
<evidence type="ECO:0000259" key="8">
    <source>
        <dbReference type="Pfam" id="PF10377"/>
    </source>
</evidence>
<feature type="region of interest" description="Disordered" evidence="7">
    <location>
        <begin position="862"/>
        <end position="901"/>
    </location>
</feature>
<comment type="caution">
    <text evidence="9">The sequence shown here is derived from an EMBL/GenBank/DDBJ whole genome shotgun (WGS) entry which is preliminary data.</text>
</comment>